<dbReference type="InterPro" id="IPR043128">
    <property type="entry name" value="Rev_trsase/Diguanyl_cyclase"/>
</dbReference>
<evidence type="ECO:0000259" key="3">
    <source>
        <dbReference type="PROSITE" id="PS50887"/>
    </source>
</evidence>
<keyword evidence="1" id="KW-0175">Coiled coil</keyword>
<dbReference type="SUPFAM" id="SSF141868">
    <property type="entry name" value="EAL domain-like"/>
    <property type="match status" value="1"/>
</dbReference>
<dbReference type="InterPro" id="IPR029787">
    <property type="entry name" value="Nucleotide_cyclase"/>
</dbReference>
<dbReference type="CDD" id="cd01948">
    <property type="entry name" value="EAL"/>
    <property type="match status" value="1"/>
</dbReference>
<reference evidence="4 5" key="1">
    <citation type="submission" date="2018-10" db="EMBL/GenBank/DDBJ databases">
        <title>Genomic Encyclopedia of Type Strains, Phase IV (KMG-IV): sequencing the most valuable type-strain genomes for metagenomic binning, comparative biology and taxonomic classification.</title>
        <authorList>
            <person name="Goeker M."/>
        </authorList>
    </citation>
    <scope>NUCLEOTIDE SEQUENCE [LARGE SCALE GENOMIC DNA]</scope>
    <source>
        <strain evidence="4 5">DSM 3303</strain>
    </source>
</reference>
<name>A0A495BK44_VOGIN</name>
<organism evidence="4 5">
    <name type="scientific">Vogesella indigofera</name>
    <name type="common">Pseudomonas indigofera</name>
    <dbReference type="NCBI Taxonomy" id="45465"/>
    <lineage>
        <taxon>Bacteria</taxon>
        <taxon>Pseudomonadati</taxon>
        <taxon>Pseudomonadota</taxon>
        <taxon>Betaproteobacteria</taxon>
        <taxon>Neisseriales</taxon>
        <taxon>Chromobacteriaceae</taxon>
        <taxon>Vogesella</taxon>
    </lineage>
</organism>
<dbReference type="Gene3D" id="3.30.450.40">
    <property type="match status" value="2"/>
</dbReference>
<dbReference type="SMART" id="SM00267">
    <property type="entry name" value="GGDEF"/>
    <property type="match status" value="1"/>
</dbReference>
<evidence type="ECO:0000256" key="1">
    <source>
        <dbReference type="SAM" id="Coils"/>
    </source>
</evidence>
<dbReference type="InterPro" id="IPR001633">
    <property type="entry name" value="EAL_dom"/>
</dbReference>
<feature type="domain" description="EAL" evidence="2">
    <location>
        <begin position="685"/>
        <end position="942"/>
    </location>
</feature>
<dbReference type="PROSITE" id="PS50883">
    <property type="entry name" value="EAL"/>
    <property type="match status" value="1"/>
</dbReference>
<dbReference type="EMBL" id="RBID01000013">
    <property type="protein sequence ID" value="RKQ60126.1"/>
    <property type="molecule type" value="Genomic_DNA"/>
</dbReference>
<dbReference type="CDD" id="cd01949">
    <property type="entry name" value="GGDEF"/>
    <property type="match status" value="1"/>
</dbReference>
<dbReference type="SMART" id="SM00065">
    <property type="entry name" value="GAF"/>
    <property type="match status" value="2"/>
</dbReference>
<sequence>MNSTADILFSPEEAAEAALDFLFCWQLPLGASVWGKLGEGWRCLAQRGDVSALPTPQAGVPHPPLDAAVCCQVLGSHAQPLGFLFWHGCAASERTAQLALLLTGHLTSASLSNDLSAARVTHHTLLDINRLANESQNVEHFLRRLHRAVSRLMPADNFYIALLDEGGSVLRFPYFADVMEPRPPRPDEVFPCGGQTPSLTAWLCRQHSFMLLSGAEIDKLCRQHGVVMSGLMPSWWMGVPLLDAASKVVGAVVVQSYDVHQRFDDAAQSAFLFIAHHIASALDRLAHRAELERKVWLRTAELEGINIRLHAEVAERKRTEQLQSVLFRIGDISNTSLSMEAFFVGLHRLLSEFIDASNCMVCLHDSERNELSFPYCSDLYLTDPLPQRPGRGLLEQVLHSGRPLLLAEASGHVLLASDDHDIAVPVSWLGVPLYSGNELRGVLAVQSYEPSVRYSYRDQELLEFVANHIGSALARVQALDDLQRAYADLEQRVLERTNELDAVNAQLQHDSLHDPLTKLPNRSYFSRVLKRNWDQFQLDPTQRFAVVFIDLDRFKLVNDTLGHLAGDHLLTEAGQRIRSCLGYADFLARLGGDEFAVLLSGVDSLEECERLAQSLVGEFERPIMLSGRELFTTVSVGLVLADKEHYSRAEDLLRDADHAMYRTKQRGRHGYTLFNHELRRNQADQLALEAELRHALENRHELVPYYQAIVDSHSGKLAGFETLVRWHHPQRGLIAPGVFLPMAEESGLILKLDRYMIEHACAQLAQWYGSGRIDHAVCLHINLSSAHFHDPGLVGWLQELMQRHALPVGTLHLEITESALIDVPDVAIEVMRQLKERGICLALDDFGTGYSALSYLHRYHFDVLKIDQAFVRDIHCHEESSAIVRAILALAAALGLDVVAEGVETMLQVQTLRQLGCPRLQGYYFARPAPAAELDWSRLAGMQQELAHAGDGLLPSLA</sequence>
<gene>
    <name evidence="4" type="ORF">C8E02_1470</name>
</gene>
<dbReference type="InterPro" id="IPR000160">
    <property type="entry name" value="GGDEF_dom"/>
</dbReference>
<dbReference type="SUPFAM" id="SSF55073">
    <property type="entry name" value="Nucleotide cyclase"/>
    <property type="match status" value="1"/>
</dbReference>
<dbReference type="InterPro" id="IPR052155">
    <property type="entry name" value="Biofilm_reg_signaling"/>
</dbReference>
<proteinExistence type="predicted"/>
<dbReference type="Pfam" id="PF00990">
    <property type="entry name" value="GGDEF"/>
    <property type="match status" value="1"/>
</dbReference>
<dbReference type="PROSITE" id="PS50887">
    <property type="entry name" value="GGDEF"/>
    <property type="match status" value="1"/>
</dbReference>
<feature type="domain" description="GGDEF" evidence="3">
    <location>
        <begin position="542"/>
        <end position="676"/>
    </location>
</feature>
<protein>
    <submittedName>
        <fullName evidence="4">Diguanylate cyclase/phosphodiesterase</fullName>
    </submittedName>
</protein>
<accession>A0A495BK44</accession>
<feature type="coiled-coil region" evidence="1">
    <location>
        <begin position="479"/>
        <end position="506"/>
    </location>
</feature>
<dbReference type="PANTHER" id="PTHR44757:SF2">
    <property type="entry name" value="BIOFILM ARCHITECTURE MAINTENANCE PROTEIN MBAA"/>
    <property type="match status" value="1"/>
</dbReference>
<dbReference type="Gene3D" id="3.30.70.270">
    <property type="match status" value="1"/>
</dbReference>
<dbReference type="Gene3D" id="3.20.20.450">
    <property type="entry name" value="EAL domain"/>
    <property type="match status" value="1"/>
</dbReference>
<evidence type="ECO:0000313" key="4">
    <source>
        <dbReference type="EMBL" id="RKQ60126.1"/>
    </source>
</evidence>
<evidence type="ECO:0000259" key="2">
    <source>
        <dbReference type="PROSITE" id="PS50883"/>
    </source>
</evidence>
<dbReference type="SMART" id="SM00052">
    <property type="entry name" value="EAL"/>
    <property type="match status" value="1"/>
</dbReference>
<dbReference type="Pfam" id="PF13185">
    <property type="entry name" value="GAF_2"/>
    <property type="match status" value="2"/>
</dbReference>
<dbReference type="Proteomes" id="UP000279384">
    <property type="component" value="Unassembled WGS sequence"/>
</dbReference>
<dbReference type="AlphaFoldDB" id="A0A495BK44"/>
<dbReference type="InterPro" id="IPR003018">
    <property type="entry name" value="GAF"/>
</dbReference>
<comment type="caution">
    <text evidence="4">The sequence shown here is derived from an EMBL/GenBank/DDBJ whole genome shotgun (WGS) entry which is preliminary data.</text>
</comment>
<dbReference type="Pfam" id="PF00563">
    <property type="entry name" value="EAL"/>
    <property type="match status" value="1"/>
</dbReference>
<dbReference type="InterPro" id="IPR035919">
    <property type="entry name" value="EAL_sf"/>
</dbReference>
<dbReference type="SUPFAM" id="SSF55781">
    <property type="entry name" value="GAF domain-like"/>
    <property type="match status" value="2"/>
</dbReference>
<evidence type="ECO:0000313" key="5">
    <source>
        <dbReference type="Proteomes" id="UP000279384"/>
    </source>
</evidence>
<dbReference type="InterPro" id="IPR029016">
    <property type="entry name" value="GAF-like_dom_sf"/>
</dbReference>
<dbReference type="NCBIfam" id="TIGR00254">
    <property type="entry name" value="GGDEF"/>
    <property type="match status" value="1"/>
</dbReference>
<dbReference type="PANTHER" id="PTHR44757">
    <property type="entry name" value="DIGUANYLATE CYCLASE DGCP"/>
    <property type="match status" value="1"/>
</dbReference>